<evidence type="ECO:0000313" key="3">
    <source>
        <dbReference type="Proteomes" id="UP000256405"/>
    </source>
</evidence>
<accession>A0A3E0EBS5</accession>
<evidence type="ECO:0000259" key="1">
    <source>
        <dbReference type="Pfam" id="PF16242"/>
    </source>
</evidence>
<sequence>MSSPEHKQLIWNLIKEIKFGMLVTHDDLEEKLRGRPMSLVQDEYDGTIYFFTDRTDAKAYEIKRDRDVCLTFADKDDQTYVSLSGKANLTEDKSLIDRYWNKWVAAWFPKGKDDPTLAMLEIKIQSGEHWKADENKLVQLFKIAKANLTDSEPEMGDHETFGK</sequence>
<dbReference type="EMBL" id="QUNF01000001">
    <property type="protein sequence ID" value="REG94466.1"/>
    <property type="molecule type" value="Genomic_DNA"/>
</dbReference>
<dbReference type="PANTHER" id="PTHR34818">
    <property type="entry name" value="PROTEIN BLI-3"/>
    <property type="match status" value="1"/>
</dbReference>
<dbReference type="Pfam" id="PF16242">
    <property type="entry name" value="Pyrid_ox_like"/>
    <property type="match status" value="1"/>
</dbReference>
<feature type="domain" description="General stress protein FMN-binding split barrel" evidence="1">
    <location>
        <begin position="6"/>
        <end position="153"/>
    </location>
</feature>
<dbReference type="Proteomes" id="UP000256405">
    <property type="component" value="Unassembled WGS sequence"/>
</dbReference>
<protein>
    <submittedName>
        <fullName evidence="2">General stress protein 26</fullName>
    </submittedName>
</protein>
<proteinExistence type="predicted"/>
<dbReference type="SUPFAM" id="SSF50475">
    <property type="entry name" value="FMN-binding split barrel"/>
    <property type="match status" value="1"/>
</dbReference>
<comment type="caution">
    <text evidence="2">The sequence shown here is derived from an EMBL/GenBank/DDBJ whole genome shotgun (WGS) entry which is preliminary data.</text>
</comment>
<name>A0A3E0EBS5_9BACT</name>
<gene>
    <name evidence="2" type="ORF">C8N25_101293</name>
</gene>
<reference evidence="2 3" key="1">
    <citation type="submission" date="2018-08" db="EMBL/GenBank/DDBJ databases">
        <title>Genomic Encyclopedia of Archaeal and Bacterial Type Strains, Phase II (KMG-II): from individual species to whole genera.</title>
        <authorList>
            <person name="Goeker M."/>
        </authorList>
    </citation>
    <scope>NUCLEOTIDE SEQUENCE [LARGE SCALE GENOMIC DNA]</scope>
    <source>
        <strain evidence="2 3">DSM 15986</strain>
    </source>
</reference>
<dbReference type="InterPro" id="IPR038725">
    <property type="entry name" value="YdaG_split_barrel_FMN-bd"/>
</dbReference>
<evidence type="ECO:0000313" key="2">
    <source>
        <dbReference type="EMBL" id="REG94466.1"/>
    </source>
</evidence>
<dbReference type="InterPro" id="IPR052917">
    <property type="entry name" value="Stress-Dev_Protein"/>
</dbReference>
<dbReference type="InterPro" id="IPR012349">
    <property type="entry name" value="Split_barrel_FMN-bd"/>
</dbReference>
<dbReference type="PANTHER" id="PTHR34818:SF1">
    <property type="entry name" value="PROTEIN BLI-3"/>
    <property type="match status" value="1"/>
</dbReference>
<organism evidence="2 3">
    <name type="scientific">Algoriphagus antarcticus</name>
    <dbReference type="NCBI Taxonomy" id="238540"/>
    <lineage>
        <taxon>Bacteria</taxon>
        <taxon>Pseudomonadati</taxon>
        <taxon>Bacteroidota</taxon>
        <taxon>Cytophagia</taxon>
        <taxon>Cytophagales</taxon>
        <taxon>Cyclobacteriaceae</taxon>
        <taxon>Algoriphagus</taxon>
    </lineage>
</organism>
<dbReference type="Gene3D" id="2.30.110.10">
    <property type="entry name" value="Electron Transport, Fmn-binding Protein, Chain A"/>
    <property type="match status" value="1"/>
</dbReference>
<dbReference type="RefSeq" id="WP_086540742.1">
    <property type="nucleotide sequence ID" value="NZ_MSSW01000011.1"/>
</dbReference>
<dbReference type="AlphaFoldDB" id="A0A3E0EBS5"/>
<dbReference type="OrthoDB" id="1432662at2"/>
<keyword evidence="3" id="KW-1185">Reference proteome</keyword>